<protein>
    <submittedName>
        <fullName evidence="6">TonB-dependent receptor</fullName>
    </submittedName>
</protein>
<feature type="region of interest" description="Disordered" evidence="4">
    <location>
        <begin position="677"/>
        <end position="702"/>
    </location>
</feature>
<evidence type="ECO:0000313" key="6">
    <source>
        <dbReference type="EMBL" id="MXP40757.1"/>
    </source>
</evidence>
<dbReference type="GO" id="GO:0009279">
    <property type="term" value="C:cell outer membrane"/>
    <property type="evidence" value="ECO:0007669"/>
    <property type="project" value="UniProtKB-SubCell"/>
</dbReference>
<dbReference type="OrthoDB" id="7224136at2"/>
<sequence length="861" mass="90413">MRPTVTARALVLLAIVAQPAHGQDNPAEASPPAPEGEIPPENEIIVTAPQERGTVIGRSVPDVRLGREEIATYGAGNVGELLTSLRPQTGEAPVVLVNGRRIAGVNEVSRLPPEAIERVDILPPEVALAYGYRADQRVVNIVLETRFQAATAEAAFATAGGRDEQKASLNMTRIRDRERLSLELDYARASPLNAAERGLSGPSGLFDPAGNIAGLGPAGEIDPALSALAGATVILAGVPAAAATAPLRLADFLATAERPNRTGDGRYRTLLPQTRSLALGATFARPILEDINATFNARYAEENSASAFGLPTSLLTIPAGSPYSPFADDVALHRAIETFGALAGRSETGTGQFGLGLNGSLAEWNWTFTASYDHTRAVQQTDAGVDASAFAARIAAGDPATNPFGPVAPTLVSAGPPDRTRTESDAAVADVVTTGSVARLPAGNVTTTFAAGVASRSSESSGRRAGLVQQTRLSADTARVRATMTLPIASRRHAVLAPLGDLSLNFTVGHERLSQVGAATNVDLGTTWSPIRPLRLSATYSRNQGLPPITQRADPVVETANVPVFDFVTGETVPVTRVEGGNPALLASSRNVLSLSGHLRPLPDANVALNLNYSRSTTRDAAGLLPAVTPEIEAVFPDRFVRDGEGRLVRVDLRPVNFARGAQQHLGWSLFASLPIGRPPRNGEETDDGAEPAHAGDWGGGPGARGRGRVVLSLSHNWSLRDRLTIREGIAPLDFLAGDAFGGRGRARHQVIGAANLTMAGLGASLNANWQSGSRLRGGATDLAFSDLATLDLRLFADLGRRPELAAAPWLRGTRLSVSLTNLFDSRMEVRDASGATPAGFEGAWLDPLGRAVRLSIRKQL</sequence>
<dbReference type="Gene3D" id="2.40.170.20">
    <property type="entry name" value="TonB-dependent receptor, beta-barrel domain"/>
    <property type="match status" value="1"/>
</dbReference>
<dbReference type="InterPro" id="IPR037066">
    <property type="entry name" value="Plug_dom_sf"/>
</dbReference>
<proteinExistence type="predicted"/>
<feature type="chain" id="PRO_5026159942" evidence="5">
    <location>
        <begin position="23"/>
        <end position="861"/>
    </location>
</feature>
<dbReference type="RefSeq" id="WP_160745623.1">
    <property type="nucleotide sequence ID" value="NZ_WTYK01000002.1"/>
</dbReference>
<dbReference type="InterPro" id="IPR036942">
    <property type="entry name" value="Beta-barrel_TonB_sf"/>
</dbReference>
<evidence type="ECO:0000256" key="3">
    <source>
        <dbReference type="ARBA" id="ARBA00023237"/>
    </source>
</evidence>
<reference evidence="6 7" key="1">
    <citation type="submission" date="2019-12" db="EMBL/GenBank/DDBJ databases">
        <title>Genomic-based taxomic classification of the family Erythrobacteraceae.</title>
        <authorList>
            <person name="Xu L."/>
        </authorList>
    </citation>
    <scope>NUCLEOTIDE SEQUENCE [LARGE SCALE GENOMIC DNA]</scope>
    <source>
        <strain evidence="6 7">MCCC 1K02066</strain>
    </source>
</reference>
<organism evidence="6 7">
    <name type="scientific">Croceibacterium soli</name>
    <dbReference type="NCBI Taxonomy" id="1739690"/>
    <lineage>
        <taxon>Bacteria</taxon>
        <taxon>Pseudomonadati</taxon>
        <taxon>Pseudomonadota</taxon>
        <taxon>Alphaproteobacteria</taxon>
        <taxon>Sphingomonadales</taxon>
        <taxon>Erythrobacteraceae</taxon>
        <taxon>Croceibacterium</taxon>
    </lineage>
</organism>
<evidence type="ECO:0000256" key="1">
    <source>
        <dbReference type="ARBA" id="ARBA00004442"/>
    </source>
</evidence>
<evidence type="ECO:0000256" key="2">
    <source>
        <dbReference type="ARBA" id="ARBA00023136"/>
    </source>
</evidence>
<dbReference type="SUPFAM" id="SSF56935">
    <property type="entry name" value="Porins"/>
    <property type="match status" value="1"/>
</dbReference>
<evidence type="ECO:0000313" key="7">
    <source>
        <dbReference type="Proteomes" id="UP000469159"/>
    </source>
</evidence>
<evidence type="ECO:0000256" key="4">
    <source>
        <dbReference type="SAM" id="MobiDB-lite"/>
    </source>
</evidence>
<keyword evidence="2" id="KW-0472">Membrane</keyword>
<dbReference type="Gene3D" id="2.170.130.10">
    <property type="entry name" value="TonB-dependent receptor, plug domain"/>
    <property type="match status" value="1"/>
</dbReference>
<keyword evidence="6" id="KW-0675">Receptor</keyword>
<gene>
    <name evidence="6" type="ORF">GRI75_03730</name>
</gene>
<dbReference type="PANTHER" id="PTHR47234">
    <property type="match status" value="1"/>
</dbReference>
<feature type="signal peptide" evidence="5">
    <location>
        <begin position="1"/>
        <end position="22"/>
    </location>
</feature>
<feature type="region of interest" description="Disordered" evidence="4">
    <location>
        <begin position="21"/>
        <end position="40"/>
    </location>
</feature>
<keyword evidence="7" id="KW-1185">Reference proteome</keyword>
<dbReference type="PANTHER" id="PTHR47234:SF2">
    <property type="entry name" value="TONB-DEPENDENT RECEPTOR"/>
    <property type="match status" value="1"/>
</dbReference>
<keyword evidence="5" id="KW-0732">Signal</keyword>
<comment type="caution">
    <text evidence="6">The sequence shown here is derived from an EMBL/GenBank/DDBJ whole genome shotgun (WGS) entry which is preliminary data.</text>
</comment>
<accession>A0A6I4UTA6</accession>
<comment type="subcellular location">
    <subcellularLocation>
        <location evidence="1">Cell outer membrane</location>
    </subcellularLocation>
</comment>
<keyword evidence="3" id="KW-0998">Cell outer membrane</keyword>
<dbReference type="Proteomes" id="UP000469159">
    <property type="component" value="Unassembled WGS sequence"/>
</dbReference>
<name>A0A6I4UTA6_9SPHN</name>
<evidence type="ECO:0000256" key="5">
    <source>
        <dbReference type="SAM" id="SignalP"/>
    </source>
</evidence>
<dbReference type="EMBL" id="WTYK01000002">
    <property type="protein sequence ID" value="MXP40757.1"/>
    <property type="molecule type" value="Genomic_DNA"/>
</dbReference>
<dbReference type="AlphaFoldDB" id="A0A6I4UTA6"/>